<dbReference type="AlphaFoldDB" id="A0A9P5ZDB3"/>
<dbReference type="GO" id="GO:0006506">
    <property type="term" value="P:GPI anchor biosynthetic process"/>
    <property type="evidence" value="ECO:0007669"/>
    <property type="project" value="UniProtKB-KW"/>
</dbReference>
<organism evidence="11 12">
    <name type="scientific">Pholiota conissans</name>
    <dbReference type="NCBI Taxonomy" id="109636"/>
    <lineage>
        <taxon>Eukaryota</taxon>
        <taxon>Fungi</taxon>
        <taxon>Dikarya</taxon>
        <taxon>Basidiomycota</taxon>
        <taxon>Agaricomycotina</taxon>
        <taxon>Agaricomycetes</taxon>
        <taxon>Agaricomycetidae</taxon>
        <taxon>Agaricales</taxon>
        <taxon>Agaricineae</taxon>
        <taxon>Strophariaceae</taxon>
        <taxon>Pholiota</taxon>
    </lineage>
</organism>
<keyword evidence="7 10" id="KW-1133">Transmembrane helix</keyword>
<feature type="transmembrane region" description="Helical" evidence="10">
    <location>
        <begin position="463"/>
        <end position="486"/>
    </location>
</feature>
<reference evidence="11" key="1">
    <citation type="submission" date="2020-11" db="EMBL/GenBank/DDBJ databases">
        <authorList>
            <consortium name="DOE Joint Genome Institute"/>
            <person name="Ahrendt S."/>
            <person name="Riley R."/>
            <person name="Andreopoulos W."/>
            <person name="Labutti K."/>
            <person name="Pangilinan J."/>
            <person name="Ruiz-Duenas F.J."/>
            <person name="Barrasa J.M."/>
            <person name="Sanchez-Garcia M."/>
            <person name="Camarero S."/>
            <person name="Miyauchi S."/>
            <person name="Serrano A."/>
            <person name="Linde D."/>
            <person name="Babiker R."/>
            <person name="Drula E."/>
            <person name="Ayuso-Fernandez I."/>
            <person name="Pacheco R."/>
            <person name="Padilla G."/>
            <person name="Ferreira P."/>
            <person name="Barriuso J."/>
            <person name="Kellner H."/>
            <person name="Castanera R."/>
            <person name="Alfaro M."/>
            <person name="Ramirez L."/>
            <person name="Pisabarro A.G."/>
            <person name="Kuo A."/>
            <person name="Tritt A."/>
            <person name="Lipzen A."/>
            <person name="He G."/>
            <person name="Yan M."/>
            <person name="Ng V."/>
            <person name="Cullen D."/>
            <person name="Martin F."/>
            <person name="Rosso M.-N."/>
            <person name="Henrissat B."/>
            <person name="Hibbett D."/>
            <person name="Martinez A.T."/>
            <person name="Grigoriev I.V."/>
        </authorList>
    </citation>
    <scope>NUCLEOTIDE SEQUENCE</scope>
    <source>
        <strain evidence="11">CIRM-BRFM 674</strain>
    </source>
</reference>
<comment type="similarity">
    <text evidence="3">Belongs to the PIGS family.</text>
</comment>
<keyword evidence="8 10" id="KW-0472">Membrane</keyword>
<feature type="transmembrane region" description="Helical" evidence="10">
    <location>
        <begin position="26"/>
        <end position="47"/>
    </location>
</feature>
<evidence type="ECO:0000256" key="1">
    <source>
        <dbReference type="ARBA" id="ARBA00004477"/>
    </source>
</evidence>
<evidence type="ECO:0008006" key="13">
    <source>
        <dbReference type="Google" id="ProtNLM"/>
    </source>
</evidence>
<dbReference type="GO" id="GO:0016255">
    <property type="term" value="P:attachment of GPI anchor to protein"/>
    <property type="evidence" value="ECO:0007669"/>
    <property type="project" value="InterPro"/>
</dbReference>
<dbReference type="Pfam" id="PF10510">
    <property type="entry name" value="PIG-S"/>
    <property type="match status" value="1"/>
</dbReference>
<evidence type="ECO:0000256" key="10">
    <source>
        <dbReference type="SAM" id="Phobius"/>
    </source>
</evidence>
<dbReference type="OrthoDB" id="28748at2759"/>
<dbReference type="EMBL" id="MU155138">
    <property type="protein sequence ID" value="KAF9485053.1"/>
    <property type="molecule type" value="Genomic_DNA"/>
</dbReference>
<protein>
    <recommendedName>
        <fullName evidence="13">GPI transamidase component PIG-S</fullName>
    </recommendedName>
</protein>
<gene>
    <name evidence="11" type="ORF">BDN70DRAFT_796635</name>
</gene>
<name>A0A9P5ZDB3_9AGAR</name>
<dbReference type="GO" id="GO:0042765">
    <property type="term" value="C:GPI-anchor transamidase complex"/>
    <property type="evidence" value="ECO:0007669"/>
    <property type="project" value="InterPro"/>
</dbReference>
<feature type="transmembrane region" description="Helical" evidence="10">
    <location>
        <begin position="439"/>
        <end position="457"/>
    </location>
</feature>
<evidence type="ECO:0000256" key="8">
    <source>
        <dbReference type="ARBA" id="ARBA00023136"/>
    </source>
</evidence>
<sequence length="504" mass="55813">MALPPPPSLPSTLRDPKSLFFQQDGIRRAIIASYWALIILALPLWWYTTSIERLSLPSTRIQQLAHNHLELPIKICLETREGTLVEQVKSQLLAGKSQDPLRWKGLAPEVIGSADCGKYAESGAYIVKFKSGTPMSINDRELHIPSSSEYTSALANTLTSLIAPYSASSDPDNRVVQYSPHYRLAFSLLNEDAAAGDAVLGWNIQAAIRKYINPITQRLSALHNFTVESQVQFHAPLAFLPRQLDDVYGIEPADLTVFVNSAEWTLSSSSSNDPVLHFILFIPSSQRRPLRILLNDGKSRDSTAFLLPQWGGIVIHNPPTPTDAALPSQALHIVFSSFANQLSSLLGIPVLPNNIDQHSDAGVSDWQLDALTRRRTLENAEGSRDTLLSIVKLVNQIENMPVGPDVRDDVEGALSAFHTMSESASSSLAQAFAYSAQSFVLASRAFFSPGMLALLYFPAEHTYAVYSPLFASALIPLLVAALREYLAWKRERKEKLEREREKRE</sequence>
<evidence type="ECO:0000256" key="4">
    <source>
        <dbReference type="ARBA" id="ARBA00022502"/>
    </source>
</evidence>
<comment type="pathway">
    <text evidence="2">Glycolipid biosynthesis; glycosylphosphatidylinositol-anchor biosynthesis.</text>
</comment>
<evidence type="ECO:0000313" key="11">
    <source>
        <dbReference type="EMBL" id="KAF9485053.1"/>
    </source>
</evidence>
<evidence type="ECO:0000256" key="2">
    <source>
        <dbReference type="ARBA" id="ARBA00004687"/>
    </source>
</evidence>
<evidence type="ECO:0000256" key="7">
    <source>
        <dbReference type="ARBA" id="ARBA00022989"/>
    </source>
</evidence>
<dbReference type="PANTHER" id="PTHR21072">
    <property type="entry name" value="GPI TRANSAMIDASE COMPONENT PIG-S"/>
    <property type="match status" value="1"/>
</dbReference>
<proteinExistence type="inferred from homology"/>
<keyword evidence="9" id="KW-0325">Glycoprotein</keyword>
<keyword evidence="4" id="KW-0337">GPI-anchor biosynthesis</keyword>
<dbReference type="InterPro" id="IPR019540">
    <property type="entry name" value="PtdIno-glycan_biosynth_class_S"/>
</dbReference>
<evidence type="ECO:0000256" key="6">
    <source>
        <dbReference type="ARBA" id="ARBA00022824"/>
    </source>
</evidence>
<accession>A0A9P5ZDB3</accession>
<dbReference type="Proteomes" id="UP000807469">
    <property type="component" value="Unassembled WGS sequence"/>
</dbReference>
<keyword evidence="6" id="KW-0256">Endoplasmic reticulum</keyword>
<evidence type="ECO:0000256" key="9">
    <source>
        <dbReference type="ARBA" id="ARBA00023180"/>
    </source>
</evidence>
<keyword evidence="5 10" id="KW-0812">Transmembrane</keyword>
<keyword evidence="12" id="KW-1185">Reference proteome</keyword>
<comment type="subcellular location">
    <subcellularLocation>
        <location evidence="1">Endoplasmic reticulum membrane</location>
        <topology evidence="1">Multi-pass membrane protein</topology>
    </subcellularLocation>
</comment>
<comment type="caution">
    <text evidence="11">The sequence shown here is derived from an EMBL/GenBank/DDBJ whole genome shotgun (WGS) entry which is preliminary data.</text>
</comment>
<evidence type="ECO:0000256" key="3">
    <source>
        <dbReference type="ARBA" id="ARBA00005316"/>
    </source>
</evidence>
<evidence type="ECO:0000256" key="5">
    <source>
        <dbReference type="ARBA" id="ARBA00022692"/>
    </source>
</evidence>
<dbReference type="PANTHER" id="PTHR21072:SF13">
    <property type="entry name" value="GPI TRANSAMIDASE COMPONENT PIG-S"/>
    <property type="match status" value="1"/>
</dbReference>
<evidence type="ECO:0000313" key="12">
    <source>
        <dbReference type="Proteomes" id="UP000807469"/>
    </source>
</evidence>